<keyword evidence="2" id="KW-0809">Transit peptide</keyword>
<keyword evidence="5" id="KW-1185">Reference proteome</keyword>
<dbReference type="PANTHER" id="PTHR21013">
    <property type="entry name" value="ATP SYNTHASE MITOCHONDRIAL F1 COMPLEX ASSEMBLY FACTOR 2/ATP12 PROTEIN, MITOCHONDRIAL PRECURSOR"/>
    <property type="match status" value="1"/>
</dbReference>
<dbReference type="InterPro" id="IPR011419">
    <property type="entry name" value="ATP12_ATP_synth-F1-assembly"/>
</dbReference>
<dbReference type="OrthoDB" id="9797825at2"/>
<dbReference type="STRING" id="1088721.JI59_16750"/>
<keyword evidence="3" id="KW-0143">Chaperone</keyword>
<reference evidence="4 5" key="1">
    <citation type="journal article" date="2012" name="J. Bacteriol.">
        <title>Genome sequence of benzo(a)pyrene-degrading bacterium Novosphingobium pentaromativorans US6-1.</title>
        <authorList>
            <person name="Luo Y.R."/>
            <person name="Kang S.G."/>
            <person name="Kim S.J."/>
            <person name="Kim M.R."/>
            <person name="Li N."/>
            <person name="Lee J.H."/>
            <person name="Kwon K.K."/>
        </authorList>
    </citation>
    <scope>NUCLEOTIDE SEQUENCE [LARGE SCALE GENOMIC DNA]</scope>
    <source>
        <strain evidence="4 5">US6-1</strain>
    </source>
</reference>
<dbReference type="KEGG" id="npn:JI59_16750"/>
<comment type="caution">
    <text evidence="4">The sequence shown here is derived from an EMBL/GenBank/DDBJ whole genome shotgun (WGS) entry which is preliminary data.</text>
</comment>
<dbReference type="InterPro" id="IPR042272">
    <property type="entry name" value="ATP12_ATP_synth-F1-assembly_N"/>
</dbReference>
<sequence length="232" mass="26196">MKRFYKEVTVGETDSGWRVLLDGRPIKTAGGRTQIVPTRPLAEALAEEWAAQGEDIDPAGFVLRDLCDFAIDAVAVDRAEAIRGMVPYAETDTLCYRADPEDALFQRQQEVWEPLLKSAEERWGLTFTRVSGIIHKPQPPRTLARLEQLLGEHDDFTLAGLRMLTSLAASLVIGLFAAQPDADSETLWRAANLEEDWQIELWGDDWEAAERRKTRLEAFELAMRLTRLAREG</sequence>
<dbReference type="SUPFAM" id="SSF160909">
    <property type="entry name" value="ATP12-like"/>
    <property type="match status" value="1"/>
</dbReference>
<dbReference type="PANTHER" id="PTHR21013:SF10">
    <property type="entry name" value="ATP SYNTHASE MITOCHONDRIAL F1 COMPLEX ASSEMBLY FACTOR 2"/>
    <property type="match status" value="1"/>
</dbReference>
<evidence type="ECO:0000313" key="5">
    <source>
        <dbReference type="Proteomes" id="UP000004030"/>
    </source>
</evidence>
<gene>
    <name evidence="4" type="ORF">NSU_0673</name>
</gene>
<dbReference type="Gene3D" id="3.30.2180.10">
    <property type="entry name" value="ATP12-like"/>
    <property type="match status" value="1"/>
</dbReference>
<dbReference type="Gene3D" id="1.10.3580.10">
    <property type="entry name" value="ATP12 ATPase"/>
    <property type="match status" value="1"/>
</dbReference>
<dbReference type="PATRIC" id="fig|1088721.3.peg.665"/>
<dbReference type="eggNOG" id="COG5387">
    <property type="taxonomic scope" value="Bacteria"/>
</dbReference>
<proteinExistence type="inferred from homology"/>
<dbReference type="InterPro" id="IPR023335">
    <property type="entry name" value="ATP12_ortho_dom_sf"/>
</dbReference>
<dbReference type="AlphaFoldDB" id="G6E8K2"/>
<organism evidence="4 5">
    <name type="scientific">Novosphingobium pentaromativorans US6-1</name>
    <dbReference type="NCBI Taxonomy" id="1088721"/>
    <lineage>
        <taxon>Bacteria</taxon>
        <taxon>Pseudomonadati</taxon>
        <taxon>Pseudomonadota</taxon>
        <taxon>Alphaproteobacteria</taxon>
        <taxon>Sphingomonadales</taxon>
        <taxon>Sphingomonadaceae</taxon>
        <taxon>Novosphingobium</taxon>
    </lineage>
</organism>
<comment type="similarity">
    <text evidence="1">Belongs to the ATP12 family.</text>
</comment>
<evidence type="ECO:0000256" key="3">
    <source>
        <dbReference type="ARBA" id="ARBA00023186"/>
    </source>
</evidence>
<dbReference type="GO" id="GO:0043461">
    <property type="term" value="P:proton-transporting ATP synthase complex assembly"/>
    <property type="evidence" value="ECO:0007669"/>
    <property type="project" value="InterPro"/>
</dbReference>
<protein>
    <submittedName>
        <fullName evidence="4">ATP12 ATPase</fullName>
    </submittedName>
</protein>
<name>G6E8K2_9SPHN</name>
<evidence type="ECO:0000313" key="4">
    <source>
        <dbReference type="EMBL" id="EHJ62076.1"/>
    </source>
</evidence>
<accession>G6E8K2</accession>
<dbReference type="Proteomes" id="UP000004030">
    <property type="component" value="Unassembled WGS sequence"/>
</dbReference>
<evidence type="ECO:0000256" key="1">
    <source>
        <dbReference type="ARBA" id="ARBA00008231"/>
    </source>
</evidence>
<dbReference type="RefSeq" id="WP_007011589.1">
    <property type="nucleotide sequence ID" value="NZ_AGFM01000009.1"/>
</dbReference>
<dbReference type="EMBL" id="AGFM01000009">
    <property type="protein sequence ID" value="EHJ62076.1"/>
    <property type="molecule type" value="Genomic_DNA"/>
</dbReference>
<dbReference type="Pfam" id="PF07542">
    <property type="entry name" value="ATP12"/>
    <property type="match status" value="1"/>
</dbReference>
<evidence type="ECO:0000256" key="2">
    <source>
        <dbReference type="ARBA" id="ARBA00022946"/>
    </source>
</evidence>